<feature type="transmembrane region" description="Helical" evidence="6">
    <location>
        <begin position="100"/>
        <end position="118"/>
    </location>
</feature>
<protein>
    <recommendedName>
        <fullName evidence="7">Major facilitator superfamily (MFS) profile domain-containing protein</fullName>
    </recommendedName>
</protein>
<dbReference type="PANTHER" id="PTHR48022">
    <property type="entry name" value="PLASTIDIC GLUCOSE TRANSPORTER 4"/>
    <property type="match status" value="1"/>
</dbReference>
<dbReference type="InterPro" id="IPR050360">
    <property type="entry name" value="MFS_Sugar_Transporters"/>
</dbReference>
<keyword evidence="9" id="KW-1185">Reference proteome</keyword>
<feature type="transmembrane region" description="Helical" evidence="6">
    <location>
        <begin position="378"/>
        <end position="397"/>
    </location>
</feature>
<feature type="transmembrane region" description="Helical" evidence="6">
    <location>
        <begin position="448"/>
        <end position="467"/>
    </location>
</feature>
<dbReference type="PANTHER" id="PTHR48022:SF52">
    <property type="entry name" value="SUGAR TRANSPORTER, PUTATIVE-RELATED"/>
    <property type="match status" value="1"/>
</dbReference>
<dbReference type="Proteomes" id="UP001642405">
    <property type="component" value="Unassembled WGS sequence"/>
</dbReference>
<dbReference type="InterPro" id="IPR020846">
    <property type="entry name" value="MFS_dom"/>
</dbReference>
<evidence type="ECO:0000256" key="3">
    <source>
        <dbReference type="ARBA" id="ARBA00022692"/>
    </source>
</evidence>
<keyword evidence="4 6" id="KW-1133">Transmembrane helix</keyword>
<evidence type="ECO:0000256" key="2">
    <source>
        <dbReference type="ARBA" id="ARBA00010992"/>
    </source>
</evidence>
<evidence type="ECO:0000313" key="9">
    <source>
        <dbReference type="Proteomes" id="UP001642405"/>
    </source>
</evidence>
<keyword evidence="3 6" id="KW-0812">Transmembrane</keyword>
<dbReference type="PROSITE" id="PS50850">
    <property type="entry name" value="MFS"/>
    <property type="match status" value="1"/>
</dbReference>
<organism evidence="8 9">
    <name type="scientific">Sporothrix curviconia</name>
    <dbReference type="NCBI Taxonomy" id="1260050"/>
    <lineage>
        <taxon>Eukaryota</taxon>
        <taxon>Fungi</taxon>
        <taxon>Dikarya</taxon>
        <taxon>Ascomycota</taxon>
        <taxon>Pezizomycotina</taxon>
        <taxon>Sordariomycetes</taxon>
        <taxon>Sordariomycetidae</taxon>
        <taxon>Ophiostomatales</taxon>
        <taxon>Ophiostomataceae</taxon>
        <taxon>Sporothrix</taxon>
    </lineage>
</organism>
<evidence type="ECO:0000256" key="4">
    <source>
        <dbReference type="ARBA" id="ARBA00022989"/>
    </source>
</evidence>
<evidence type="ECO:0000259" key="7">
    <source>
        <dbReference type="PROSITE" id="PS50850"/>
    </source>
</evidence>
<comment type="caution">
    <text evidence="8">The sequence shown here is derived from an EMBL/GenBank/DDBJ whole genome shotgun (WGS) entry which is preliminary data.</text>
</comment>
<dbReference type="InterPro" id="IPR005828">
    <property type="entry name" value="MFS_sugar_transport-like"/>
</dbReference>
<feature type="transmembrane region" description="Helical" evidence="6">
    <location>
        <begin position="196"/>
        <end position="213"/>
    </location>
</feature>
<feature type="transmembrane region" description="Helical" evidence="6">
    <location>
        <begin position="282"/>
        <end position="304"/>
    </location>
</feature>
<dbReference type="SUPFAM" id="SSF103473">
    <property type="entry name" value="MFS general substrate transporter"/>
    <property type="match status" value="1"/>
</dbReference>
<gene>
    <name evidence="8" type="ORF">SCUCBS95973_002343</name>
</gene>
<dbReference type="Pfam" id="PF00083">
    <property type="entry name" value="Sugar_tr"/>
    <property type="match status" value="1"/>
</dbReference>
<dbReference type="PROSITE" id="PS00216">
    <property type="entry name" value="SUGAR_TRANSPORT_1"/>
    <property type="match status" value="1"/>
</dbReference>
<feature type="transmembrane region" description="Helical" evidence="6">
    <location>
        <begin position="349"/>
        <end position="372"/>
    </location>
</feature>
<sequence length="523" mass="58188">MAPSETSFGHLQNNTHSQWWKDSGLRKNVLQCIGLYFAVFYIGYDGALLNGLQELPTWNKYFNTPTGSRLGIISASLFLPAIVSPYAADFINSRWGRKPTLMITSVLLIAGALLNALSRNSGEFIGGRVLMGAAGAMGKMTSAVLLQEIAHPRIRPIVTTSYFCNYYFGSIAAAWFCYGTLGWSNASDWQWRAPCIFQIVAPTATLLFLIFIIPESPRWLVDHDRHEEALGVLAEYHANGDRDDELVKWEFEEICIALEDEKLNSQTRYVDFLKTPGNRRRLLVILTVASGGNWVGNGIITYYLTPILKLVGIGDVRTIAQINGGLAIWNLILSYLGSTNAERVGRRPLWLTSTAGMLFSITIITALSGSFAQTEHSGVGLAVVPFLFIFYGFYDIGWTPLAWSYTAEILPYHMRVKGVGLQLSITSILQAFNQWVNPVALAAIGWKYYIVYIALDVMYTAIIYLFFPETKSLTIEEVSVLFDHGRQADVAAVREAFEQRHTGTVSKAVNNGVVEVEVENVEQ</sequence>
<feature type="transmembrane region" description="Helical" evidence="6">
    <location>
        <begin position="166"/>
        <end position="184"/>
    </location>
</feature>
<evidence type="ECO:0000256" key="6">
    <source>
        <dbReference type="SAM" id="Phobius"/>
    </source>
</evidence>
<feature type="transmembrane region" description="Helical" evidence="6">
    <location>
        <begin position="316"/>
        <end position="337"/>
    </location>
</feature>
<feature type="transmembrane region" description="Helical" evidence="6">
    <location>
        <begin position="69"/>
        <end position="88"/>
    </location>
</feature>
<dbReference type="InterPro" id="IPR036259">
    <property type="entry name" value="MFS_trans_sf"/>
</dbReference>
<dbReference type="InterPro" id="IPR005829">
    <property type="entry name" value="Sugar_transporter_CS"/>
</dbReference>
<accession>A0ABP0B694</accession>
<feature type="transmembrane region" description="Helical" evidence="6">
    <location>
        <begin position="29"/>
        <end position="49"/>
    </location>
</feature>
<reference evidence="8 9" key="1">
    <citation type="submission" date="2024-01" db="EMBL/GenBank/DDBJ databases">
        <authorList>
            <person name="Allen C."/>
            <person name="Tagirdzhanova G."/>
        </authorList>
    </citation>
    <scope>NUCLEOTIDE SEQUENCE [LARGE SCALE GENOMIC DNA]</scope>
</reference>
<comment type="similarity">
    <text evidence="2">Belongs to the major facilitator superfamily. Sugar transporter (TC 2.A.1.1) family.</text>
</comment>
<name>A0ABP0B694_9PEZI</name>
<comment type="subcellular location">
    <subcellularLocation>
        <location evidence="1">Membrane</location>
        <topology evidence="1">Multi-pass membrane protein</topology>
    </subcellularLocation>
</comment>
<evidence type="ECO:0000256" key="5">
    <source>
        <dbReference type="ARBA" id="ARBA00023136"/>
    </source>
</evidence>
<evidence type="ECO:0000256" key="1">
    <source>
        <dbReference type="ARBA" id="ARBA00004141"/>
    </source>
</evidence>
<evidence type="ECO:0000313" key="8">
    <source>
        <dbReference type="EMBL" id="CAK7215048.1"/>
    </source>
</evidence>
<proteinExistence type="inferred from homology"/>
<dbReference type="Gene3D" id="1.20.1250.20">
    <property type="entry name" value="MFS general substrate transporter like domains"/>
    <property type="match status" value="1"/>
</dbReference>
<keyword evidence="5 6" id="KW-0472">Membrane</keyword>
<feature type="domain" description="Major facilitator superfamily (MFS) profile" evidence="7">
    <location>
        <begin position="31"/>
        <end position="471"/>
    </location>
</feature>
<feature type="transmembrane region" description="Helical" evidence="6">
    <location>
        <begin position="418"/>
        <end position="436"/>
    </location>
</feature>
<dbReference type="EMBL" id="CAWUHB010000009">
    <property type="protein sequence ID" value="CAK7215048.1"/>
    <property type="molecule type" value="Genomic_DNA"/>
</dbReference>